<evidence type="ECO:0000313" key="10">
    <source>
        <dbReference type="EMBL" id="MBB5055517.1"/>
    </source>
</evidence>
<reference evidence="10 11" key="1">
    <citation type="submission" date="2020-08" db="EMBL/GenBank/DDBJ databases">
        <title>Genomic Encyclopedia of Type Strains, Phase IV (KMG-V): Genome sequencing to study the core and pangenomes of soil and plant-associated prokaryotes.</title>
        <authorList>
            <person name="Whitman W."/>
        </authorList>
    </citation>
    <scope>NUCLEOTIDE SEQUENCE [LARGE SCALE GENOMIC DNA]</scope>
    <source>
        <strain evidence="10 11">M8UP14</strain>
    </source>
</reference>
<dbReference type="GO" id="GO:0005886">
    <property type="term" value="C:plasma membrane"/>
    <property type="evidence" value="ECO:0007669"/>
    <property type="project" value="UniProtKB-SubCell"/>
</dbReference>
<dbReference type="PANTHER" id="PTHR30572:SF4">
    <property type="entry name" value="ABC TRANSPORTER PERMEASE YTRF"/>
    <property type="match status" value="1"/>
</dbReference>
<gene>
    <name evidence="10" type="ORF">HDF16_000186</name>
</gene>
<keyword evidence="11" id="KW-1185">Reference proteome</keyword>
<name>A0A7W8E1K4_9BACT</name>
<evidence type="ECO:0000256" key="4">
    <source>
        <dbReference type="ARBA" id="ARBA00022989"/>
    </source>
</evidence>
<feature type="transmembrane region" description="Helical" evidence="7">
    <location>
        <begin position="290"/>
        <end position="316"/>
    </location>
</feature>
<dbReference type="Pfam" id="PF12704">
    <property type="entry name" value="MacB_PCD"/>
    <property type="match status" value="1"/>
</dbReference>
<evidence type="ECO:0000256" key="6">
    <source>
        <dbReference type="ARBA" id="ARBA00038076"/>
    </source>
</evidence>
<evidence type="ECO:0000259" key="9">
    <source>
        <dbReference type="Pfam" id="PF12704"/>
    </source>
</evidence>
<evidence type="ECO:0000256" key="1">
    <source>
        <dbReference type="ARBA" id="ARBA00004651"/>
    </source>
</evidence>
<evidence type="ECO:0000256" key="7">
    <source>
        <dbReference type="SAM" id="Phobius"/>
    </source>
</evidence>
<organism evidence="10 11">
    <name type="scientific">Granulicella aggregans</name>
    <dbReference type="NCBI Taxonomy" id="474949"/>
    <lineage>
        <taxon>Bacteria</taxon>
        <taxon>Pseudomonadati</taxon>
        <taxon>Acidobacteriota</taxon>
        <taxon>Terriglobia</taxon>
        <taxon>Terriglobales</taxon>
        <taxon>Acidobacteriaceae</taxon>
        <taxon>Granulicella</taxon>
    </lineage>
</organism>
<dbReference type="Proteomes" id="UP000540989">
    <property type="component" value="Unassembled WGS sequence"/>
</dbReference>
<feature type="transmembrane region" description="Helical" evidence="7">
    <location>
        <begin position="244"/>
        <end position="269"/>
    </location>
</feature>
<dbReference type="RefSeq" id="WP_246408548.1">
    <property type="nucleotide sequence ID" value="NZ_JACHIP010000001.1"/>
</dbReference>
<dbReference type="InterPro" id="IPR025857">
    <property type="entry name" value="MacB_PCD"/>
</dbReference>
<keyword evidence="2" id="KW-1003">Cell membrane</keyword>
<feature type="domain" description="MacB-like periplasmic core" evidence="9">
    <location>
        <begin position="23"/>
        <end position="206"/>
    </location>
</feature>
<proteinExistence type="inferred from homology"/>
<dbReference type="InterPro" id="IPR003838">
    <property type="entry name" value="ABC3_permease_C"/>
</dbReference>
<protein>
    <submittedName>
        <fullName evidence="10">Putative ABC transport system permease protein</fullName>
    </submittedName>
</protein>
<sequence length="368" mass="38608">MTLSMSTILRRSLIHRRARSLSALVALTVSAGVATALLTLYADLDAKLHHEFRSFGANIVITAPASSALPQDALAKVRQVAGSDALVAPFAYAIATTDRGTPVVVAGTDFAAVKKLDASWAIENGAWPDPSDTQAALIGQRAANFIADEHAVKLTFAGKPLTLHGTGRIKTGGDEDSRIYIPLPAFTAWTGTTTSVIEVQISGNAQKIDAAITGLKSALPGMQVQPVRQLVEGESRIVDRTHTLMYAAVLLIALTVGVSVLATLSASVLERRRDFALMKALGGSQSQLISLFLLEAALLAFAGVIAGYIIGSALAWAISETNFGTASLPRIEVLPLVLLLNMAIAVMAALFPARVLRGLQPAALLKGE</sequence>
<dbReference type="GO" id="GO:0022857">
    <property type="term" value="F:transmembrane transporter activity"/>
    <property type="evidence" value="ECO:0007669"/>
    <property type="project" value="TreeGrafter"/>
</dbReference>
<evidence type="ECO:0000259" key="8">
    <source>
        <dbReference type="Pfam" id="PF02687"/>
    </source>
</evidence>
<accession>A0A7W8E1K4</accession>
<comment type="subcellular location">
    <subcellularLocation>
        <location evidence="1">Cell membrane</location>
        <topology evidence="1">Multi-pass membrane protein</topology>
    </subcellularLocation>
</comment>
<evidence type="ECO:0000256" key="5">
    <source>
        <dbReference type="ARBA" id="ARBA00023136"/>
    </source>
</evidence>
<feature type="transmembrane region" description="Helical" evidence="7">
    <location>
        <begin position="21"/>
        <end position="42"/>
    </location>
</feature>
<dbReference type="AlphaFoldDB" id="A0A7W8E1K4"/>
<feature type="domain" description="ABC3 transporter permease C-terminal" evidence="8">
    <location>
        <begin position="247"/>
        <end position="361"/>
    </location>
</feature>
<evidence type="ECO:0000313" key="11">
    <source>
        <dbReference type="Proteomes" id="UP000540989"/>
    </source>
</evidence>
<evidence type="ECO:0000256" key="2">
    <source>
        <dbReference type="ARBA" id="ARBA00022475"/>
    </source>
</evidence>
<feature type="transmembrane region" description="Helical" evidence="7">
    <location>
        <begin position="336"/>
        <end position="356"/>
    </location>
</feature>
<dbReference type="Pfam" id="PF02687">
    <property type="entry name" value="FtsX"/>
    <property type="match status" value="1"/>
</dbReference>
<keyword evidence="4 7" id="KW-1133">Transmembrane helix</keyword>
<keyword evidence="5 7" id="KW-0472">Membrane</keyword>
<comment type="caution">
    <text evidence="10">The sequence shown here is derived from an EMBL/GenBank/DDBJ whole genome shotgun (WGS) entry which is preliminary data.</text>
</comment>
<comment type="similarity">
    <text evidence="6">Belongs to the ABC-4 integral membrane protein family.</text>
</comment>
<dbReference type="PANTHER" id="PTHR30572">
    <property type="entry name" value="MEMBRANE COMPONENT OF TRANSPORTER-RELATED"/>
    <property type="match status" value="1"/>
</dbReference>
<keyword evidence="3 7" id="KW-0812">Transmembrane</keyword>
<dbReference type="InterPro" id="IPR050250">
    <property type="entry name" value="Macrolide_Exporter_MacB"/>
</dbReference>
<evidence type="ECO:0000256" key="3">
    <source>
        <dbReference type="ARBA" id="ARBA00022692"/>
    </source>
</evidence>
<dbReference type="EMBL" id="JACHIP010000001">
    <property type="protein sequence ID" value="MBB5055517.1"/>
    <property type="molecule type" value="Genomic_DNA"/>
</dbReference>